<gene>
    <name evidence="5" type="ORF">GDO54_004589</name>
</gene>
<feature type="compositionally biased region" description="Polar residues" evidence="4">
    <location>
        <begin position="828"/>
        <end position="837"/>
    </location>
</feature>
<feature type="region of interest" description="Disordered" evidence="4">
    <location>
        <begin position="409"/>
        <end position="430"/>
    </location>
</feature>
<feature type="region of interest" description="Disordered" evidence="4">
    <location>
        <begin position="575"/>
        <end position="659"/>
    </location>
</feature>
<feature type="compositionally biased region" description="Basic and acidic residues" evidence="4">
    <location>
        <begin position="1081"/>
        <end position="1093"/>
    </location>
</feature>
<evidence type="ECO:0000256" key="3">
    <source>
        <dbReference type="SAM" id="Coils"/>
    </source>
</evidence>
<organism evidence="5 6">
    <name type="scientific">Pyxicephalus adspersus</name>
    <name type="common">African bullfrog</name>
    <dbReference type="NCBI Taxonomy" id="30357"/>
    <lineage>
        <taxon>Eukaryota</taxon>
        <taxon>Metazoa</taxon>
        <taxon>Chordata</taxon>
        <taxon>Craniata</taxon>
        <taxon>Vertebrata</taxon>
        <taxon>Euteleostomi</taxon>
        <taxon>Amphibia</taxon>
        <taxon>Batrachia</taxon>
        <taxon>Anura</taxon>
        <taxon>Neobatrachia</taxon>
        <taxon>Ranoidea</taxon>
        <taxon>Pyxicephalidae</taxon>
        <taxon>Pyxicephalinae</taxon>
        <taxon>Pyxicephalus</taxon>
    </lineage>
</organism>
<keyword evidence="6" id="KW-1185">Reference proteome</keyword>
<sequence>MEDKFQRRASLGSKLPKFGTSKPVGSFLQRAQNGTCNEISPKGNFSVEKHVEPDRTPALTLHWNKSRYLQNDQISRAPPNFTIEKSSQVMVQNHAHRLGFTKPGKQSNMLVSHKEDLSDNVLSSSTKFTKGSQFGRTLYSVSSGQKPLANGIYTTKPPTGLYRPRANSATSRNFTNNVLSSDKPFSHVRRSQSFSHSIQNSKFPTTCLTRSYSLHRDTDMANIHQSQHLPTRTDLKSRTAKQYGLSNGNDPQIKSMFTRTYNSGLMSNLKKPVLTNGPVASAPLGYKLTRPSLQKANRAPFPGEIFFDGTKGSTTTPVNNKIELLSNGICQTDQQCKEECKDLNTDRFSSCNDLEQQDFKDNYFSEDVDELSISSLSSSDKNDFSEDFSDDFLDLEDVNKTIIVENPEKPSQLSLVEPQDKKQNSNNTDEWLDMNLSDLEDGNKTLSDEKLDKNLPEELLYSLGELQARNQRNSNNSDDWIDMTLSVQNEADTKSHYVKNVISPDMDYRDPSSLELSPSDSSDGTYMWDEEGMEPIGNVRRCESFESSEMNSLDILNNIETCDLEEDDLMLDVEIPEDQPCDPGEGENMSRFERSDRNQRQQKLFWKRNPPRLNGQEQYHLSNPEHYHNGRGSSCLESQSDHKDGYGSPYCSPLSPRSPQAIGLQENTVMLDEMTLRHMVQDCTTVKTQLLKLKRLLQQGDDPESPVQDLQLCMPTTAEHIEAETHLKTEDLLTEIQQLKEESRKKDEMIKQLQEQLKTRCKCQKETQEPKVEKLKQNDKFTQTNWRRSSSQILQCCSSTLSSTDHPSGKLTCQPFGVPNDPVLQDQHGLSNDQSGDSGACSIIPTNELSDLLSTQLKINDGEDNPKKNKEVHDKNHAQFDENKNVRTYSADIVSQSSLSQQKDVKSKTSATTSLPGLISSPKTLQCPKPNLQNTLAHRGSNLASPNSNSTSTGPKNVLCLSSFSVQQENFRTKMKQTVPNPVHQTSVNVSPDQSTSNFQKMCVPASQPLPTKTIPDTRHIIHRASPSTDKLPSEEELPAPFRPSAAEPSKPVSKLMPRGSLLRPPSNLPSKLKTPNISKPDVHSQDDVKESSKSPGKSSSSVIPRPLTNKKDGIREADTCSIPKRLSRLPQPKSH</sequence>
<feature type="compositionally biased region" description="Basic and acidic residues" evidence="4">
    <location>
        <begin position="1110"/>
        <end position="1119"/>
    </location>
</feature>
<feature type="compositionally biased region" description="Basic and acidic residues" evidence="4">
    <location>
        <begin position="860"/>
        <end position="885"/>
    </location>
</feature>
<feature type="region of interest" description="Disordered" evidence="4">
    <location>
        <begin position="1024"/>
        <end position="1136"/>
    </location>
</feature>
<dbReference type="InterPro" id="IPR029627">
    <property type="entry name" value="CCSER"/>
</dbReference>
<feature type="compositionally biased region" description="Basic and acidic residues" evidence="4">
    <location>
        <begin position="588"/>
        <end position="599"/>
    </location>
</feature>
<feature type="coiled-coil region" evidence="3">
    <location>
        <begin position="729"/>
        <end position="759"/>
    </location>
</feature>
<dbReference type="GO" id="GO:0001578">
    <property type="term" value="P:microtubule bundle formation"/>
    <property type="evidence" value="ECO:0007669"/>
    <property type="project" value="TreeGrafter"/>
</dbReference>
<evidence type="ECO:0000256" key="1">
    <source>
        <dbReference type="ARBA" id="ARBA00010949"/>
    </source>
</evidence>
<comment type="caution">
    <text evidence="5">The sequence shown here is derived from an EMBL/GenBank/DDBJ whole genome shotgun (WGS) entry which is preliminary data.</text>
</comment>
<feature type="region of interest" description="Disordered" evidence="4">
    <location>
        <begin position="808"/>
        <end position="843"/>
    </location>
</feature>
<feature type="region of interest" description="Disordered" evidence="4">
    <location>
        <begin position="1"/>
        <end position="25"/>
    </location>
</feature>
<proteinExistence type="inferred from homology"/>
<evidence type="ECO:0000313" key="6">
    <source>
        <dbReference type="Proteomes" id="UP001181693"/>
    </source>
</evidence>
<accession>A0AAV2ZM73</accession>
<dbReference type="GO" id="GO:0015630">
    <property type="term" value="C:microtubule cytoskeleton"/>
    <property type="evidence" value="ECO:0007669"/>
    <property type="project" value="TreeGrafter"/>
</dbReference>
<evidence type="ECO:0008006" key="7">
    <source>
        <dbReference type="Google" id="ProtNLM"/>
    </source>
</evidence>
<dbReference type="GO" id="GO:0008017">
    <property type="term" value="F:microtubule binding"/>
    <property type="evidence" value="ECO:0007669"/>
    <property type="project" value="TreeGrafter"/>
</dbReference>
<evidence type="ECO:0000256" key="2">
    <source>
        <dbReference type="ARBA" id="ARBA00023054"/>
    </source>
</evidence>
<comment type="similarity">
    <text evidence="1">Belongs to the CCSER family.</text>
</comment>
<evidence type="ECO:0000256" key="4">
    <source>
        <dbReference type="SAM" id="MobiDB-lite"/>
    </source>
</evidence>
<protein>
    <recommendedName>
        <fullName evidence="7">Serine-rich coiled-coil domain-containing protein 2</fullName>
    </recommendedName>
</protein>
<feature type="compositionally biased region" description="Polar residues" evidence="4">
    <location>
        <begin position="931"/>
        <end position="955"/>
    </location>
</feature>
<dbReference type="EMBL" id="DYDO01000012">
    <property type="protein sequence ID" value="DBA15364.1"/>
    <property type="molecule type" value="Genomic_DNA"/>
</dbReference>
<keyword evidence="2 3" id="KW-0175">Coiled coil</keyword>
<dbReference type="PANTHER" id="PTHR22461">
    <property type="entry name" value="SERINE-RICH COILED-COIL DOMAIN-CONTAINING PROTEIN 2-RELATED"/>
    <property type="match status" value="1"/>
</dbReference>
<feature type="compositionally biased region" description="Polar residues" evidence="4">
    <location>
        <begin position="893"/>
        <end position="915"/>
    </location>
</feature>
<dbReference type="Proteomes" id="UP001181693">
    <property type="component" value="Unassembled WGS sequence"/>
</dbReference>
<dbReference type="PANTHER" id="PTHR22461:SF2">
    <property type="entry name" value="SERINE-RICH COILED-COIL DOMAIN-CONTAINING PROTEIN 2"/>
    <property type="match status" value="1"/>
</dbReference>
<reference evidence="5" key="1">
    <citation type="thesis" date="2020" institute="ProQuest LLC" country="789 East Eisenhower Parkway, Ann Arbor, MI, USA">
        <title>Comparative Genomics and Chromosome Evolution.</title>
        <authorList>
            <person name="Mudd A.B."/>
        </authorList>
    </citation>
    <scope>NUCLEOTIDE SEQUENCE</scope>
    <source>
        <strain evidence="5">1538</strain>
        <tissue evidence="5">Blood</tissue>
    </source>
</reference>
<name>A0AAV2ZM73_PYXAD</name>
<evidence type="ECO:0000313" key="5">
    <source>
        <dbReference type="EMBL" id="DBA15364.1"/>
    </source>
</evidence>
<feature type="region of interest" description="Disordered" evidence="4">
    <location>
        <begin position="859"/>
        <end position="955"/>
    </location>
</feature>
<dbReference type="AlphaFoldDB" id="A0AAV2ZM73"/>